<evidence type="ECO:0000256" key="13">
    <source>
        <dbReference type="ARBA" id="ARBA00047272"/>
    </source>
</evidence>
<evidence type="ECO:0000256" key="5">
    <source>
        <dbReference type="ARBA" id="ARBA00022679"/>
    </source>
</evidence>
<evidence type="ECO:0000256" key="12">
    <source>
        <dbReference type="ARBA" id="ARBA00022840"/>
    </source>
</evidence>
<evidence type="ECO:0000259" key="22">
    <source>
        <dbReference type="PROSITE" id="PS51285"/>
    </source>
</evidence>
<comment type="similarity">
    <text evidence="1">Belongs to the protein kinase superfamily. AGC Ser/Thr protein kinase family. PKC subfamily.</text>
</comment>
<dbReference type="Pfam" id="PF00168">
    <property type="entry name" value="C2"/>
    <property type="match status" value="1"/>
</dbReference>
<feature type="domain" description="Protein kinase" evidence="20">
    <location>
        <begin position="769"/>
        <end position="1028"/>
    </location>
</feature>
<dbReference type="RefSeq" id="XP_025575231.1">
    <property type="nucleotide sequence ID" value="XM_025719488.1"/>
</dbReference>
<dbReference type="GO" id="GO:0007165">
    <property type="term" value="P:signal transduction"/>
    <property type="evidence" value="ECO:0007669"/>
    <property type="project" value="InterPro"/>
</dbReference>
<dbReference type="PROSITE" id="PS50011">
    <property type="entry name" value="PROTEIN_KINASE_DOM"/>
    <property type="match status" value="1"/>
</dbReference>
<dbReference type="FunFam" id="3.30.200.20:FF:000103">
    <property type="entry name" value="Protein kinase C"/>
    <property type="match status" value="1"/>
</dbReference>
<evidence type="ECO:0000259" key="20">
    <source>
        <dbReference type="PROSITE" id="PS50011"/>
    </source>
</evidence>
<dbReference type="SUPFAM" id="SSF49562">
    <property type="entry name" value="C2 domain (Calcium/lipid-binding domain, CaLB)"/>
    <property type="match status" value="1"/>
</dbReference>
<evidence type="ECO:0000313" key="25">
    <source>
        <dbReference type="Proteomes" id="UP000249402"/>
    </source>
</evidence>
<evidence type="ECO:0000259" key="21">
    <source>
        <dbReference type="PROSITE" id="PS50081"/>
    </source>
</evidence>
<dbReference type="SMART" id="SM00220">
    <property type="entry name" value="S_TKc"/>
    <property type="match status" value="1"/>
</dbReference>
<dbReference type="FunFam" id="2.60.40.150:FF:000191">
    <property type="entry name" value="Protein kinase C"/>
    <property type="match status" value="1"/>
</dbReference>
<evidence type="ECO:0000256" key="7">
    <source>
        <dbReference type="ARBA" id="ARBA00022737"/>
    </source>
</evidence>
<evidence type="ECO:0000256" key="17">
    <source>
        <dbReference type="SAM" id="Coils"/>
    </source>
</evidence>
<feature type="compositionally biased region" description="Polar residues" evidence="18">
    <location>
        <begin position="27"/>
        <end position="41"/>
    </location>
</feature>
<keyword evidence="8 16" id="KW-0547">Nucleotide-binding</keyword>
<dbReference type="InterPro" id="IPR017892">
    <property type="entry name" value="Pkinase_C"/>
</dbReference>
<comment type="catalytic activity">
    <reaction evidence="14">
        <text>L-seryl-[protein] + ATP = O-phospho-L-seryl-[protein] + ADP + H(+)</text>
        <dbReference type="Rhea" id="RHEA:17989"/>
        <dbReference type="Rhea" id="RHEA-COMP:9863"/>
        <dbReference type="Rhea" id="RHEA-COMP:11604"/>
        <dbReference type="ChEBI" id="CHEBI:15378"/>
        <dbReference type="ChEBI" id="CHEBI:29999"/>
        <dbReference type="ChEBI" id="CHEBI:30616"/>
        <dbReference type="ChEBI" id="CHEBI:83421"/>
        <dbReference type="ChEBI" id="CHEBI:456216"/>
        <dbReference type="EC" id="2.7.11.13"/>
    </reaction>
</comment>
<feature type="region of interest" description="Disordered" evidence="18">
    <location>
        <begin position="61"/>
        <end position="135"/>
    </location>
</feature>
<dbReference type="PROSITE" id="PS50004">
    <property type="entry name" value="C2"/>
    <property type="match status" value="1"/>
</dbReference>
<dbReference type="InterPro" id="IPR000008">
    <property type="entry name" value="C2_dom"/>
</dbReference>
<dbReference type="FunFam" id="1.10.510.10:FF:000101">
    <property type="entry name" value="Protein kinase C"/>
    <property type="match status" value="1"/>
</dbReference>
<feature type="compositionally biased region" description="Polar residues" evidence="18">
    <location>
        <begin position="596"/>
        <end position="605"/>
    </location>
</feature>
<dbReference type="InterPro" id="IPR011009">
    <property type="entry name" value="Kinase-like_dom_sf"/>
</dbReference>
<dbReference type="SUPFAM" id="SSF57889">
    <property type="entry name" value="Cysteine-rich domain"/>
    <property type="match status" value="2"/>
</dbReference>
<evidence type="ECO:0000256" key="4">
    <source>
        <dbReference type="ARBA" id="ARBA00022553"/>
    </source>
</evidence>
<evidence type="ECO:0000256" key="6">
    <source>
        <dbReference type="ARBA" id="ARBA00022723"/>
    </source>
</evidence>
<gene>
    <name evidence="24" type="ORF">BO80DRAFT_425300</name>
</gene>
<dbReference type="CDD" id="cd20822">
    <property type="entry name" value="C1_ScPKC1-like_rpt1"/>
    <property type="match status" value="1"/>
</dbReference>
<evidence type="ECO:0000256" key="11">
    <source>
        <dbReference type="ARBA" id="ARBA00022833"/>
    </source>
</evidence>
<keyword evidence="7" id="KW-0677">Repeat</keyword>
<feature type="region of interest" description="Disordered" evidence="18">
    <location>
        <begin position="353"/>
        <end position="396"/>
    </location>
</feature>
<dbReference type="SMART" id="SM00239">
    <property type="entry name" value="C2"/>
    <property type="match status" value="1"/>
</dbReference>
<dbReference type="InterPro" id="IPR046349">
    <property type="entry name" value="C1-like_sf"/>
</dbReference>
<dbReference type="InterPro" id="IPR037778">
    <property type="entry name" value="C2_fungal_PKC"/>
</dbReference>
<dbReference type="PANTHER" id="PTHR24351">
    <property type="entry name" value="RIBOSOMAL PROTEIN S6 KINASE"/>
    <property type="match status" value="1"/>
</dbReference>
<dbReference type="Gene3D" id="3.30.200.20">
    <property type="entry name" value="Phosphorylase Kinase, domain 1"/>
    <property type="match status" value="1"/>
</dbReference>
<dbReference type="Gene3D" id="1.10.287.160">
    <property type="entry name" value="HR1 repeat"/>
    <property type="match status" value="1"/>
</dbReference>
<keyword evidence="5" id="KW-0808">Transferase</keyword>
<keyword evidence="15 17" id="KW-0175">Coiled coil</keyword>
<feature type="coiled-coil region" evidence="17">
    <location>
        <begin position="199"/>
        <end position="226"/>
    </location>
</feature>
<name>A0A395H3U8_9EURO</name>
<feature type="domain" description="REM-1" evidence="23">
    <location>
        <begin position="1"/>
        <end position="67"/>
    </location>
</feature>
<dbReference type="PROSITE" id="PS51285">
    <property type="entry name" value="AGC_KINASE_CTER"/>
    <property type="match status" value="1"/>
</dbReference>
<dbReference type="FunFam" id="3.30.60.20:FF:000034">
    <property type="entry name" value="Protein kinase C"/>
    <property type="match status" value="1"/>
</dbReference>
<dbReference type="InterPro" id="IPR035892">
    <property type="entry name" value="C2_domain_sf"/>
</dbReference>
<feature type="region of interest" description="Disordered" evidence="18">
    <location>
        <begin position="27"/>
        <end position="49"/>
    </location>
</feature>
<evidence type="ECO:0000256" key="2">
    <source>
        <dbReference type="ARBA" id="ARBA00012429"/>
    </source>
</evidence>
<accession>A0A395H3U8</accession>
<dbReference type="InterPro" id="IPR036274">
    <property type="entry name" value="HR1_rpt_sf"/>
</dbReference>
<dbReference type="GeneID" id="37224353"/>
<keyword evidence="10 24" id="KW-0418">Kinase</keyword>
<keyword evidence="9" id="KW-0863">Zinc-finger</keyword>
<dbReference type="Pfam" id="PF00130">
    <property type="entry name" value="C1_1"/>
    <property type="match status" value="2"/>
</dbReference>
<dbReference type="CDD" id="cd08689">
    <property type="entry name" value="C2_fungal_Pkc1p"/>
    <property type="match status" value="1"/>
</dbReference>
<dbReference type="VEuPathDB" id="FungiDB:BO80DRAFT_425300"/>
<feature type="domain" description="Phorbol-ester/DAG-type" evidence="21">
    <location>
        <begin position="524"/>
        <end position="574"/>
    </location>
</feature>
<feature type="compositionally biased region" description="Gly residues" evidence="18">
    <location>
        <begin position="381"/>
        <end position="391"/>
    </location>
</feature>
<dbReference type="CDD" id="cd11620">
    <property type="entry name" value="HR1_PKC-like_2_fungi"/>
    <property type="match status" value="1"/>
</dbReference>
<dbReference type="InterPro" id="IPR037312">
    <property type="entry name" value="PKC-like_HR1"/>
</dbReference>
<dbReference type="SMART" id="SM00133">
    <property type="entry name" value="S_TK_X"/>
    <property type="match status" value="1"/>
</dbReference>
<keyword evidence="12 16" id="KW-0067">ATP-binding</keyword>
<dbReference type="Gene3D" id="3.30.60.20">
    <property type="match status" value="2"/>
</dbReference>
<dbReference type="SMART" id="SM00109">
    <property type="entry name" value="C1"/>
    <property type="match status" value="2"/>
</dbReference>
<dbReference type="OrthoDB" id="63267at2759"/>
<evidence type="ECO:0000256" key="1">
    <source>
        <dbReference type="ARBA" id="ARBA00005490"/>
    </source>
</evidence>
<evidence type="ECO:0000259" key="19">
    <source>
        <dbReference type="PROSITE" id="PS50004"/>
    </source>
</evidence>
<dbReference type="Pfam" id="PF00433">
    <property type="entry name" value="Pkinase_C"/>
    <property type="match status" value="1"/>
</dbReference>
<protein>
    <recommendedName>
        <fullName evidence="2">protein kinase C</fullName>
        <ecNumber evidence="2">2.7.11.13</ecNumber>
    </recommendedName>
</protein>
<feature type="compositionally biased region" description="Basic and acidic residues" evidence="18">
    <location>
        <begin position="61"/>
        <end position="76"/>
    </location>
</feature>
<evidence type="ECO:0000256" key="3">
    <source>
        <dbReference type="ARBA" id="ARBA00022527"/>
    </source>
</evidence>
<evidence type="ECO:0000256" key="15">
    <source>
        <dbReference type="PROSITE-ProRule" id="PRU01207"/>
    </source>
</evidence>
<keyword evidence="25" id="KW-1185">Reference proteome</keyword>
<dbReference type="Gene3D" id="1.10.510.10">
    <property type="entry name" value="Transferase(Phosphotransferase) domain 1"/>
    <property type="match status" value="1"/>
</dbReference>
<dbReference type="InterPro" id="IPR011072">
    <property type="entry name" value="HR1_rho-bd"/>
</dbReference>
<dbReference type="GO" id="GO:0008270">
    <property type="term" value="F:zinc ion binding"/>
    <property type="evidence" value="ECO:0007669"/>
    <property type="project" value="UniProtKB-KW"/>
</dbReference>
<evidence type="ECO:0000256" key="9">
    <source>
        <dbReference type="ARBA" id="ARBA00022771"/>
    </source>
</evidence>
<dbReference type="PROSITE" id="PS00108">
    <property type="entry name" value="PROTEIN_KINASE_ST"/>
    <property type="match status" value="1"/>
</dbReference>
<feature type="domain" description="Phorbol-ester/DAG-type" evidence="21">
    <location>
        <begin position="456"/>
        <end position="504"/>
    </location>
</feature>
<sequence length="1094" mass="121898">MDGDDVIATVYRKIEREKALITAASNIRQSTDNRQVQQQADANIRDGRKNIAYLEEKMRELQLRRDGGGSPTDKRLPPNPEAGPMTPQKDYPQGYAGNEEYGDASGPYPHGGAGSMPSGAPYADPRPFAPVPKARPNYTKLDLIKYDTPYLGPKIQLMLSQLEFKLSVEKQYKAGIEKMVRLYQDEGDRRSRTDAEGRRIESNQKIQLLKQALKRYEDLHVDIESTDSPDDESLSTPNLRKPLTGLLTFRIHAVKDVDHAASSRFSRGPETFIVLKVEDSIKARTKATRIDRWQDETFTIDIDKANEIELTVYDKAGDRPTPIGMLWVRISDIAEEMRRKKIESEFNASGWVSADKMEHGGASGRPDTAGAPGSSHPPGPGGAGAAPGQGYGDATAGAPSGGQVMIDSWFALEPVGRIYLSMSFAKQLKDRRPFDIGLNRQGAVRQKKEEVHEKQGHKFVTQQFYNIMRCALCGDFLKYAAGMQCADCKYTCHKKCYPKVVTKCISKANYETDPDEEKINHRIPHRFEGFSNISANWCCHCGYLLPFGRKNAKRCSECGLTCHAHCTHLVPDFCGMSMEAANQILETLIRTKNHNKTASVSSGLSGRTLRPSGPPQGSQDPAAMAYPQKPVESPYGAPPRQPSAEAVSAANNSYPPPQSPTSAARQQLPPRTSSSSTAVAAAAAATGVPSPQQMPVEQNRPGQPQLPIYDPKAYEPYSNAPQGIPPQAMQPAAPAAYGMPPPQQPMQMVPQKQPEAPQQPKVRIGLDHFNFLAVLGKGNFGKVMLAETKSTKKLYAIKVLKKEFIIENDEVESTKSEKRVFMIANKERHPFLLNLHACFQTETRVYFVMEYISGGDLMLHIQRGQFGLKRAQFYAAEVLLALKYFHENGVIYRDLKLDNIMLTLDGHIKVADYGLCKENMWYGATTSTFCGTPEFMAPEILLDKRYGRAVDWWAFGVLIYQMLLQQSPFRGEDEDEIYDAILADEPLYPIHMPRDSVSILQKLLTREPELRLGSGPTDAQEVMSHAFFRNINWDDIYHKRVPPPFMPSISSPTDTSNFDQEFTSVTPVLTPVQSVLSQAMQEEFRGFSYTADFA</sequence>
<proteinExistence type="inferred from homology"/>
<dbReference type="Pfam" id="PF00069">
    <property type="entry name" value="Pkinase"/>
    <property type="match status" value="1"/>
</dbReference>
<feature type="compositionally biased region" description="Polar residues" evidence="18">
    <location>
        <begin position="689"/>
        <end position="702"/>
    </location>
</feature>
<dbReference type="PROSITE" id="PS00479">
    <property type="entry name" value="ZF_DAG_PE_1"/>
    <property type="match status" value="1"/>
</dbReference>
<keyword evidence="11" id="KW-0862">Zinc</keyword>
<evidence type="ECO:0000259" key="23">
    <source>
        <dbReference type="PROSITE" id="PS51860"/>
    </source>
</evidence>
<feature type="domain" description="AGC-kinase C-terminal" evidence="22">
    <location>
        <begin position="1029"/>
        <end position="1094"/>
    </location>
</feature>
<keyword evidence="4" id="KW-0597">Phosphoprotein</keyword>
<evidence type="ECO:0000256" key="8">
    <source>
        <dbReference type="ARBA" id="ARBA00022741"/>
    </source>
</evidence>
<feature type="compositionally biased region" description="Polar residues" evidence="18">
    <location>
        <begin position="660"/>
        <end position="671"/>
    </location>
</feature>
<dbReference type="SUPFAM" id="SSF56112">
    <property type="entry name" value="Protein kinase-like (PK-like)"/>
    <property type="match status" value="1"/>
</dbReference>
<dbReference type="InterPro" id="IPR000961">
    <property type="entry name" value="AGC-kinase_C"/>
</dbReference>
<dbReference type="SUPFAM" id="SSF46585">
    <property type="entry name" value="HR1 repeat"/>
    <property type="match status" value="1"/>
</dbReference>
<dbReference type="InterPro" id="IPR000719">
    <property type="entry name" value="Prot_kinase_dom"/>
</dbReference>
<dbReference type="EC" id="2.7.11.13" evidence="2"/>
<feature type="binding site" evidence="16">
    <location>
        <position position="798"/>
    </location>
    <ligand>
        <name>ATP</name>
        <dbReference type="ChEBI" id="CHEBI:30616"/>
    </ligand>
</feature>
<dbReference type="GO" id="GO:0004697">
    <property type="term" value="F:diacylglycerol-dependent serine/threonine kinase activity"/>
    <property type="evidence" value="ECO:0007669"/>
    <property type="project" value="UniProtKB-EC"/>
</dbReference>
<dbReference type="STRING" id="1448316.A0A395H3U8"/>
<dbReference type="FunFam" id="1.10.287.160:FF:000004">
    <property type="entry name" value="Protein kinase C"/>
    <property type="match status" value="1"/>
</dbReference>
<feature type="domain" description="REM-1" evidence="23">
    <location>
        <begin position="145"/>
        <end position="222"/>
    </location>
</feature>
<dbReference type="EMBL" id="KZ824438">
    <property type="protein sequence ID" value="RAL00904.1"/>
    <property type="molecule type" value="Genomic_DNA"/>
</dbReference>
<dbReference type="Proteomes" id="UP000249402">
    <property type="component" value="Unassembled WGS sequence"/>
</dbReference>
<dbReference type="InterPro" id="IPR002219">
    <property type="entry name" value="PKC_DAG/PE"/>
</dbReference>
<dbReference type="PROSITE" id="PS50081">
    <property type="entry name" value="ZF_DAG_PE_2"/>
    <property type="match status" value="2"/>
</dbReference>
<organism evidence="24 25">
    <name type="scientific">Aspergillus ibericus CBS 121593</name>
    <dbReference type="NCBI Taxonomy" id="1448316"/>
    <lineage>
        <taxon>Eukaryota</taxon>
        <taxon>Fungi</taxon>
        <taxon>Dikarya</taxon>
        <taxon>Ascomycota</taxon>
        <taxon>Pezizomycotina</taxon>
        <taxon>Eurotiomycetes</taxon>
        <taxon>Eurotiomycetidae</taxon>
        <taxon>Eurotiales</taxon>
        <taxon>Aspergillaceae</taxon>
        <taxon>Aspergillus</taxon>
        <taxon>Aspergillus subgen. Circumdati</taxon>
    </lineage>
</organism>
<dbReference type="SMART" id="SM00742">
    <property type="entry name" value="Hr1"/>
    <property type="match status" value="2"/>
</dbReference>
<dbReference type="CDD" id="cd05570">
    <property type="entry name" value="STKc_PKC"/>
    <property type="match status" value="1"/>
</dbReference>
<dbReference type="PROSITE" id="PS51860">
    <property type="entry name" value="REM_1"/>
    <property type="match status" value="2"/>
</dbReference>
<dbReference type="CDD" id="cd20823">
    <property type="entry name" value="C1_ScPKC1-like_rpt2"/>
    <property type="match status" value="1"/>
</dbReference>
<feature type="domain" description="C2" evidence="19">
    <location>
        <begin position="228"/>
        <end position="346"/>
    </location>
</feature>
<feature type="region of interest" description="Disordered" evidence="18">
    <location>
        <begin position="596"/>
        <end position="704"/>
    </location>
</feature>
<dbReference type="GO" id="GO:0106310">
    <property type="term" value="F:protein serine kinase activity"/>
    <property type="evidence" value="ECO:0007669"/>
    <property type="project" value="RHEA"/>
</dbReference>
<dbReference type="PROSITE" id="PS00107">
    <property type="entry name" value="PROTEIN_KINASE_ATP"/>
    <property type="match status" value="1"/>
</dbReference>
<dbReference type="GO" id="GO:0009272">
    <property type="term" value="P:fungal-type cell wall biogenesis"/>
    <property type="evidence" value="ECO:0007669"/>
    <property type="project" value="InterPro"/>
</dbReference>
<dbReference type="Pfam" id="PF02185">
    <property type="entry name" value="HR1"/>
    <property type="match status" value="2"/>
</dbReference>
<evidence type="ECO:0000256" key="14">
    <source>
        <dbReference type="ARBA" id="ARBA00047470"/>
    </source>
</evidence>
<dbReference type="GO" id="GO:0005524">
    <property type="term" value="F:ATP binding"/>
    <property type="evidence" value="ECO:0007669"/>
    <property type="project" value="UniProtKB-UniRule"/>
</dbReference>
<comment type="catalytic activity">
    <reaction evidence="13">
        <text>L-threonyl-[protein] + ATP = O-phospho-L-threonyl-[protein] + ADP + H(+)</text>
        <dbReference type="Rhea" id="RHEA:46608"/>
        <dbReference type="Rhea" id="RHEA-COMP:11060"/>
        <dbReference type="Rhea" id="RHEA-COMP:11605"/>
        <dbReference type="ChEBI" id="CHEBI:15378"/>
        <dbReference type="ChEBI" id="CHEBI:30013"/>
        <dbReference type="ChEBI" id="CHEBI:30616"/>
        <dbReference type="ChEBI" id="CHEBI:61977"/>
        <dbReference type="ChEBI" id="CHEBI:456216"/>
        <dbReference type="EC" id="2.7.11.13"/>
    </reaction>
</comment>
<evidence type="ECO:0000256" key="18">
    <source>
        <dbReference type="SAM" id="MobiDB-lite"/>
    </source>
</evidence>
<feature type="compositionally biased region" description="Low complexity" evidence="18">
    <location>
        <begin position="672"/>
        <end position="686"/>
    </location>
</feature>
<dbReference type="InterPro" id="IPR008271">
    <property type="entry name" value="Ser/Thr_kinase_AS"/>
</dbReference>
<evidence type="ECO:0000256" key="16">
    <source>
        <dbReference type="PROSITE-ProRule" id="PRU10141"/>
    </source>
</evidence>
<evidence type="ECO:0000313" key="24">
    <source>
        <dbReference type="EMBL" id="RAL00904.1"/>
    </source>
</evidence>
<keyword evidence="3" id="KW-0723">Serine/threonine-protein kinase</keyword>
<dbReference type="InterPro" id="IPR017441">
    <property type="entry name" value="Protein_kinase_ATP_BS"/>
</dbReference>
<reference evidence="24 25" key="1">
    <citation type="submission" date="2018-02" db="EMBL/GenBank/DDBJ databases">
        <title>The genomes of Aspergillus section Nigri reveals drivers in fungal speciation.</title>
        <authorList>
            <consortium name="DOE Joint Genome Institute"/>
            <person name="Vesth T.C."/>
            <person name="Nybo J."/>
            <person name="Theobald S."/>
            <person name="Brandl J."/>
            <person name="Frisvad J.C."/>
            <person name="Nielsen K.F."/>
            <person name="Lyhne E.K."/>
            <person name="Kogle M.E."/>
            <person name="Kuo A."/>
            <person name="Riley R."/>
            <person name="Clum A."/>
            <person name="Nolan M."/>
            <person name="Lipzen A."/>
            <person name="Salamov A."/>
            <person name="Henrissat B."/>
            <person name="Wiebenga A."/>
            <person name="De vries R.P."/>
            <person name="Grigoriev I.V."/>
            <person name="Mortensen U.H."/>
            <person name="Andersen M.R."/>
            <person name="Baker S.E."/>
        </authorList>
    </citation>
    <scope>NUCLEOTIDE SEQUENCE [LARGE SCALE GENOMIC DNA]</scope>
    <source>
        <strain evidence="24 25">CBS 121593</strain>
    </source>
</reference>
<keyword evidence="6" id="KW-0479">Metal-binding</keyword>
<evidence type="ECO:0000256" key="10">
    <source>
        <dbReference type="ARBA" id="ARBA00022777"/>
    </source>
</evidence>
<dbReference type="FunFam" id="3.30.60.20:FF:000014">
    <property type="entry name" value="Protein kinase C"/>
    <property type="match status" value="1"/>
</dbReference>
<dbReference type="AlphaFoldDB" id="A0A395H3U8"/>